<dbReference type="Gene3D" id="4.10.240.10">
    <property type="entry name" value="Zn(2)-C6 fungal-type DNA-binding domain"/>
    <property type="match status" value="1"/>
</dbReference>
<evidence type="ECO:0000256" key="5">
    <source>
        <dbReference type="ARBA" id="ARBA00023242"/>
    </source>
</evidence>
<evidence type="ECO:0000256" key="4">
    <source>
        <dbReference type="ARBA" id="ARBA00023163"/>
    </source>
</evidence>
<dbReference type="Pfam" id="PF04082">
    <property type="entry name" value="Fungal_trans"/>
    <property type="match status" value="1"/>
</dbReference>
<dbReference type="InterPro" id="IPR007219">
    <property type="entry name" value="XnlR_reg_dom"/>
</dbReference>
<dbReference type="PROSITE" id="PS50048">
    <property type="entry name" value="ZN2_CY6_FUNGAL_2"/>
    <property type="match status" value="1"/>
</dbReference>
<keyword evidence="10" id="KW-1185">Reference proteome</keyword>
<dbReference type="AlphaFoldDB" id="A0A0C9TEG1"/>
<feature type="region of interest" description="Disordered" evidence="6">
    <location>
        <begin position="98"/>
        <end position="135"/>
    </location>
</feature>
<dbReference type="PROSITE" id="PS50073">
    <property type="entry name" value="COPPER_FIST_2"/>
    <property type="match status" value="1"/>
</dbReference>
<feature type="compositionally biased region" description="Polar residues" evidence="6">
    <location>
        <begin position="98"/>
        <end position="111"/>
    </location>
</feature>
<dbReference type="GO" id="GO:0000981">
    <property type="term" value="F:DNA-binding transcription factor activity, RNA polymerase II-specific"/>
    <property type="evidence" value="ECO:0007669"/>
    <property type="project" value="InterPro"/>
</dbReference>
<dbReference type="GO" id="GO:0003677">
    <property type="term" value="F:DNA binding"/>
    <property type="evidence" value="ECO:0007669"/>
    <property type="project" value="InterPro"/>
</dbReference>
<organism evidence="9 10">
    <name type="scientific">Paxillus involutus ATCC 200175</name>
    <dbReference type="NCBI Taxonomy" id="664439"/>
    <lineage>
        <taxon>Eukaryota</taxon>
        <taxon>Fungi</taxon>
        <taxon>Dikarya</taxon>
        <taxon>Basidiomycota</taxon>
        <taxon>Agaricomycotina</taxon>
        <taxon>Agaricomycetes</taxon>
        <taxon>Agaricomycetidae</taxon>
        <taxon>Boletales</taxon>
        <taxon>Paxilineae</taxon>
        <taxon>Paxillaceae</taxon>
        <taxon>Paxillus</taxon>
    </lineage>
</organism>
<dbReference type="InterPro" id="IPR036864">
    <property type="entry name" value="Zn2-C6_fun-type_DNA-bd_sf"/>
</dbReference>
<dbReference type="GO" id="GO:0005507">
    <property type="term" value="F:copper ion binding"/>
    <property type="evidence" value="ECO:0007669"/>
    <property type="project" value="InterPro"/>
</dbReference>
<comment type="subcellular location">
    <subcellularLocation>
        <location evidence="1">Nucleus</location>
    </subcellularLocation>
</comment>
<keyword evidence="4" id="KW-0804">Transcription</keyword>
<evidence type="ECO:0000256" key="3">
    <source>
        <dbReference type="ARBA" id="ARBA00023015"/>
    </source>
</evidence>
<keyword evidence="3" id="KW-0805">Transcription regulation</keyword>
<feature type="compositionally biased region" description="Low complexity" evidence="6">
    <location>
        <begin position="117"/>
        <end position="134"/>
    </location>
</feature>
<evidence type="ECO:0008006" key="11">
    <source>
        <dbReference type="Google" id="ProtNLM"/>
    </source>
</evidence>
<proteinExistence type="predicted"/>
<evidence type="ECO:0000259" key="7">
    <source>
        <dbReference type="PROSITE" id="PS50048"/>
    </source>
</evidence>
<protein>
    <recommendedName>
        <fullName evidence="11">Zn(2)-C6 fungal-type domain-containing protein</fullName>
    </recommendedName>
</protein>
<keyword evidence="2" id="KW-0479">Metal-binding</keyword>
<dbReference type="SUPFAM" id="SSF57701">
    <property type="entry name" value="Zn2/Cys6 DNA-binding domain"/>
    <property type="match status" value="1"/>
</dbReference>
<dbReference type="GO" id="GO:0005634">
    <property type="term" value="C:nucleus"/>
    <property type="evidence" value="ECO:0007669"/>
    <property type="project" value="UniProtKB-SubCell"/>
</dbReference>
<evidence type="ECO:0000256" key="6">
    <source>
        <dbReference type="SAM" id="MobiDB-lite"/>
    </source>
</evidence>
<sequence>MSIAGPSRDIGSPSPPLQRGKACLSCRRRKMKCDGMRPTCTQCTRGDRAEDCEYTDGSRRPRTLVLEEDIARLRARVQELENPQNVIPSIELYPPYTSPSTAGPSVAQTPYQPLMEPPSMSLSTSSPATSSTDSGWGFDGSPQRNVQQCLTVLAPHAAELGLFLNIDRLCAQNTPIFPGLHSMLMLWSAYLSQRHLDVSEQNSESALLSHAQHQISNALSVDSSTQDPQVFLHIIQTEVLISCHLQRAGEPLGARYHASAALSLAVGLRLHIKSGEAPSAHLFDFVGYSYPQLPPPLDGIEEKERVDAFWTVYSLDRCLGDIYNGPPGMNHAIMITAPWPSSDWSNEVTHPSLSRRSDRSLTNGYQGQSNFMTPSTNVTNINTVLQFLTGQDRDLSNDSPLGLQAKASVLFSEAASIAASYAADPTVGQSPAFRSRFATLGNLIQWFSASLPPPSSIIIAPGIIQPSNARQVLLTINLTALAQITLHRTFAPTHAPSNKRCIEGALRAVRALDGVSDPGPMIWTALCRVLHDELVRLRSQASSSSTADTTYASSLHATSPQAANREEEAEISLAISKIFSIMSKMTCPVKTFAVKFKAMIPALDSIN</sequence>
<keyword evidence="5" id="KW-0539">Nucleus</keyword>
<reference evidence="10" key="2">
    <citation type="submission" date="2015-01" db="EMBL/GenBank/DDBJ databases">
        <title>Evolutionary Origins and Diversification of the Mycorrhizal Mutualists.</title>
        <authorList>
            <consortium name="DOE Joint Genome Institute"/>
            <consortium name="Mycorrhizal Genomics Consortium"/>
            <person name="Kohler A."/>
            <person name="Kuo A."/>
            <person name="Nagy L.G."/>
            <person name="Floudas D."/>
            <person name="Copeland A."/>
            <person name="Barry K.W."/>
            <person name="Cichocki N."/>
            <person name="Veneault-Fourrey C."/>
            <person name="LaButti K."/>
            <person name="Lindquist E.A."/>
            <person name="Lipzen A."/>
            <person name="Lundell T."/>
            <person name="Morin E."/>
            <person name="Murat C."/>
            <person name="Riley R."/>
            <person name="Ohm R."/>
            <person name="Sun H."/>
            <person name="Tunlid A."/>
            <person name="Henrissat B."/>
            <person name="Grigoriev I.V."/>
            <person name="Hibbett D.S."/>
            <person name="Martin F."/>
        </authorList>
    </citation>
    <scope>NUCLEOTIDE SEQUENCE [LARGE SCALE GENOMIC DNA]</scope>
    <source>
        <strain evidence="10">ATCC 200175</strain>
    </source>
</reference>
<dbReference type="PANTHER" id="PTHR47338:SF29">
    <property type="entry name" value="ZN(2)-C6 FUNGAL-TYPE DOMAIN-CONTAINING PROTEIN"/>
    <property type="match status" value="1"/>
</dbReference>
<evidence type="ECO:0000313" key="9">
    <source>
        <dbReference type="EMBL" id="KIJ13985.1"/>
    </source>
</evidence>
<dbReference type="GO" id="GO:0008270">
    <property type="term" value="F:zinc ion binding"/>
    <property type="evidence" value="ECO:0007669"/>
    <property type="project" value="InterPro"/>
</dbReference>
<dbReference type="SMART" id="SM00066">
    <property type="entry name" value="GAL4"/>
    <property type="match status" value="1"/>
</dbReference>
<dbReference type="HOGENOM" id="CLU_022337_1_1_1"/>
<feature type="domain" description="Zn(2)-C6 fungal-type" evidence="7">
    <location>
        <begin position="22"/>
        <end position="54"/>
    </location>
</feature>
<accession>A0A0C9TEG1</accession>
<feature type="domain" description="Copper-fist" evidence="8">
    <location>
        <begin position="34"/>
        <end position="80"/>
    </location>
</feature>
<name>A0A0C9TEG1_PAXIN</name>
<evidence type="ECO:0000256" key="1">
    <source>
        <dbReference type="ARBA" id="ARBA00004123"/>
    </source>
</evidence>
<dbReference type="GO" id="GO:0006351">
    <property type="term" value="P:DNA-templated transcription"/>
    <property type="evidence" value="ECO:0007669"/>
    <property type="project" value="InterPro"/>
</dbReference>
<dbReference type="InterPro" id="IPR001138">
    <property type="entry name" value="Zn2Cys6_DnaBD"/>
</dbReference>
<dbReference type="PANTHER" id="PTHR47338">
    <property type="entry name" value="ZN(II)2CYS6 TRANSCRIPTION FACTOR (EUROFUNG)-RELATED"/>
    <property type="match status" value="1"/>
</dbReference>
<dbReference type="InterPro" id="IPR001083">
    <property type="entry name" value="Cu_fist_DNA-bd_dom"/>
</dbReference>
<evidence type="ECO:0000256" key="2">
    <source>
        <dbReference type="ARBA" id="ARBA00022723"/>
    </source>
</evidence>
<dbReference type="InterPro" id="IPR050815">
    <property type="entry name" value="TF_fung"/>
</dbReference>
<dbReference type="PROSITE" id="PS00463">
    <property type="entry name" value="ZN2_CY6_FUNGAL_1"/>
    <property type="match status" value="1"/>
</dbReference>
<dbReference type="Pfam" id="PF00172">
    <property type="entry name" value="Zn_clus"/>
    <property type="match status" value="1"/>
</dbReference>
<dbReference type="CDD" id="cd00067">
    <property type="entry name" value="GAL4"/>
    <property type="match status" value="1"/>
</dbReference>
<dbReference type="CDD" id="cd12148">
    <property type="entry name" value="fungal_TF_MHR"/>
    <property type="match status" value="1"/>
</dbReference>
<reference evidence="9 10" key="1">
    <citation type="submission" date="2014-06" db="EMBL/GenBank/DDBJ databases">
        <authorList>
            <consortium name="DOE Joint Genome Institute"/>
            <person name="Kuo A."/>
            <person name="Kohler A."/>
            <person name="Nagy L.G."/>
            <person name="Floudas D."/>
            <person name="Copeland A."/>
            <person name="Barry K.W."/>
            <person name="Cichocki N."/>
            <person name="Veneault-Fourrey C."/>
            <person name="LaButti K."/>
            <person name="Lindquist E.A."/>
            <person name="Lipzen A."/>
            <person name="Lundell T."/>
            <person name="Morin E."/>
            <person name="Murat C."/>
            <person name="Sun H."/>
            <person name="Tunlid A."/>
            <person name="Henrissat B."/>
            <person name="Grigoriev I.V."/>
            <person name="Hibbett D.S."/>
            <person name="Martin F."/>
            <person name="Nordberg H.P."/>
            <person name="Cantor M.N."/>
            <person name="Hua S.X."/>
        </authorList>
    </citation>
    <scope>NUCLEOTIDE SEQUENCE [LARGE SCALE GENOMIC DNA]</scope>
    <source>
        <strain evidence="9 10">ATCC 200175</strain>
    </source>
</reference>
<dbReference type="EMBL" id="KN819346">
    <property type="protein sequence ID" value="KIJ13985.1"/>
    <property type="molecule type" value="Genomic_DNA"/>
</dbReference>
<evidence type="ECO:0000259" key="8">
    <source>
        <dbReference type="PROSITE" id="PS50073"/>
    </source>
</evidence>
<gene>
    <name evidence="9" type="ORF">PAXINDRAFT_156272</name>
</gene>
<dbReference type="Proteomes" id="UP000053647">
    <property type="component" value="Unassembled WGS sequence"/>
</dbReference>
<evidence type="ECO:0000313" key="10">
    <source>
        <dbReference type="Proteomes" id="UP000053647"/>
    </source>
</evidence>
<dbReference type="OrthoDB" id="2309723at2759"/>